<keyword evidence="2" id="KW-1185">Reference proteome</keyword>
<proteinExistence type="predicted"/>
<accession>A0ACB7P4D4</accession>
<evidence type="ECO:0000313" key="1">
    <source>
        <dbReference type="EMBL" id="KAH6628060.1"/>
    </source>
</evidence>
<dbReference type="Proteomes" id="UP000724584">
    <property type="component" value="Unassembled WGS sequence"/>
</dbReference>
<comment type="caution">
    <text evidence="1">The sequence shown here is derived from an EMBL/GenBank/DDBJ whole genome shotgun (WGS) entry which is preliminary data.</text>
</comment>
<organism evidence="1 2">
    <name type="scientific">Chaetomium tenue</name>
    <dbReference type="NCBI Taxonomy" id="1854479"/>
    <lineage>
        <taxon>Eukaryota</taxon>
        <taxon>Fungi</taxon>
        <taxon>Dikarya</taxon>
        <taxon>Ascomycota</taxon>
        <taxon>Pezizomycotina</taxon>
        <taxon>Sordariomycetes</taxon>
        <taxon>Sordariomycetidae</taxon>
        <taxon>Sordariales</taxon>
        <taxon>Chaetomiaceae</taxon>
        <taxon>Chaetomium</taxon>
    </lineage>
</organism>
<evidence type="ECO:0000313" key="2">
    <source>
        <dbReference type="Proteomes" id="UP000724584"/>
    </source>
</evidence>
<reference evidence="1 2" key="1">
    <citation type="journal article" date="2021" name="Nat. Commun.">
        <title>Genetic determinants of endophytism in the Arabidopsis root mycobiome.</title>
        <authorList>
            <person name="Mesny F."/>
            <person name="Miyauchi S."/>
            <person name="Thiergart T."/>
            <person name="Pickel B."/>
            <person name="Atanasova L."/>
            <person name="Karlsson M."/>
            <person name="Huettel B."/>
            <person name="Barry K.W."/>
            <person name="Haridas S."/>
            <person name="Chen C."/>
            <person name="Bauer D."/>
            <person name="Andreopoulos W."/>
            <person name="Pangilinan J."/>
            <person name="LaButti K."/>
            <person name="Riley R."/>
            <person name="Lipzen A."/>
            <person name="Clum A."/>
            <person name="Drula E."/>
            <person name="Henrissat B."/>
            <person name="Kohler A."/>
            <person name="Grigoriev I.V."/>
            <person name="Martin F.M."/>
            <person name="Hacquard S."/>
        </authorList>
    </citation>
    <scope>NUCLEOTIDE SEQUENCE [LARGE SCALE GENOMIC DNA]</scope>
    <source>
        <strain evidence="1 2">MPI-SDFR-AT-0079</strain>
    </source>
</reference>
<dbReference type="EMBL" id="JAGIZQ010000005">
    <property type="protein sequence ID" value="KAH6628060.1"/>
    <property type="molecule type" value="Genomic_DNA"/>
</dbReference>
<protein>
    <submittedName>
        <fullName evidence="1">Uncharacterized protein</fullName>
    </submittedName>
</protein>
<sequence>MQVVTPLSKMLQPFNTISIAKPERENTHERDAGGGQWQAYDKTRLPDGHHPGENIHSPCHAIPSVLQTCIVGPEKRDSMFGWRLIRRQLCCPGAPPRARRSTSVMPFGVSRVQSRTTPSNRARKPREKLPERCCAGVQMAGHDARRAENFKKARCACVSPFPAQCPLPEALALQTNSPFLGVSYPTLSTMSGGSANARSVLLLRTTQTERHLRFDVLFPHLDAKLRADIAGNTLLA</sequence>
<gene>
    <name evidence="1" type="ORF">F5144DRAFT_294412</name>
</gene>
<name>A0ACB7P4D4_9PEZI</name>